<name>A0A2U1NEK0_ARTAN</name>
<reference evidence="1 2" key="1">
    <citation type="journal article" date="2018" name="Mol. Plant">
        <title>The genome of Artemisia annua provides insight into the evolution of Asteraceae family and artemisinin biosynthesis.</title>
        <authorList>
            <person name="Shen Q."/>
            <person name="Zhang L."/>
            <person name="Liao Z."/>
            <person name="Wang S."/>
            <person name="Yan T."/>
            <person name="Shi P."/>
            <person name="Liu M."/>
            <person name="Fu X."/>
            <person name="Pan Q."/>
            <person name="Wang Y."/>
            <person name="Lv Z."/>
            <person name="Lu X."/>
            <person name="Zhang F."/>
            <person name="Jiang W."/>
            <person name="Ma Y."/>
            <person name="Chen M."/>
            <person name="Hao X."/>
            <person name="Li L."/>
            <person name="Tang Y."/>
            <person name="Lv G."/>
            <person name="Zhou Y."/>
            <person name="Sun X."/>
            <person name="Brodelius P.E."/>
            <person name="Rose J.K.C."/>
            <person name="Tang K."/>
        </authorList>
    </citation>
    <scope>NUCLEOTIDE SEQUENCE [LARGE SCALE GENOMIC DNA]</scope>
    <source>
        <strain evidence="2">cv. Huhao1</strain>
        <tissue evidence="1">Leaf</tissue>
    </source>
</reference>
<organism evidence="1 2">
    <name type="scientific">Artemisia annua</name>
    <name type="common">Sweet wormwood</name>
    <dbReference type="NCBI Taxonomy" id="35608"/>
    <lineage>
        <taxon>Eukaryota</taxon>
        <taxon>Viridiplantae</taxon>
        <taxon>Streptophyta</taxon>
        <taxon>Embryophyta</taxon>
        <taxon>Tracheophyta</taxon>
        <taxon>Spermatophyta</taxon>
        <taxon>Magnoliopsida</taxon>
        <taxon>eudicotyledons</taxon>
        <taxon>Gunneridae</taxon>
        <taxon>Pentapetalae</taxon>
        <taxon>asterids</taxon>
        <taxon>campanulids</taxon>
        <taxon>Asterales</taxon>
        <taxon>Asteraceae</taxon>
        <taxon>Asteroideae</taxon>
        <taxon>Anthemideae</taxon>
        <taxon>Artemisiinae</taxon>
        <taxon>Artemisia</taxon>
    </lineage>
</organism>
<protein>
    <submittedName>
        <fullName evidence="1">Uncharacterized protein</fullName>
    </submittedName>
</protein>
<proteinExistence type="predicted"/>
<evidence type="ECO:0000313" key="2">
    <source>
        <dbReference type="Proteomes" id="UP000245207"/>
    </source>
</evidence>
<accession>A0A2U1NEK0</accession>
<dbReference type="Proteomes" id="UP000245207">
    <property type="component" value="Unassembled WGS sequence"/>
</dbReference>
<evidence type="ECO:0000313" key="1">
    <source>
        <dbReference type="EMBL" id="PWA71908.1"/>
    </source>
</evidence>
<dbReference type="EMBL" id="PKPP01003002">
    <property type="protein sequence ID" value="PWA71908.1"/>
    <property type="molecule type" value="Genomic_DNA"/>
</dbReference>
<comment type="caution">
    <text evidence="1">The sequence shown here is derived from an EMBL/GenBank/DDBJ whole genome shotgun (WGS) entry which is preliminary data.</text>
</comment>
<sequence length="118" mass="12783">MGYVSVRIGPNSPIRLILPNHFHVGTLNNEIVSKRKLSNSGTRSWCNDPSARPDWLVIGVNDDHSRSSHVLVNGYNGGHGSLNYGNKLANRSSGRSTPVLLETGVAVDNVFLMKLSAC</sequence>
<dbReference type="AlphaFoldDB" id="A0A2U1NEK0"/>
<gene>
    <name evidence="1" type="ORF">CTI12_AA272980</name>
</gene>
<keyword evidence="2" id="KW-1185">Reference proteome</keyword>